<evidence type="ECO:0000256" key="8">
    <source>
        <dbReference type="ARBA" id="ARBA00022967"/>
    </source>
</evidence>
<gene>
    <name evidence="17" type="primary">ND4L</name>
</gene>
<name>A0A0U1YLK3_9HEMI</name>
<organism evidence="17">
    <name type="scientific">Cosmoscarta bispecularis</name>
    <dbReference type="NCBI Taxonomy" id="798355"/>
    <lineage>
        <taxon>Eukaryota</taxon>
        <taxon>Metazoa</taxon>
        <taxon>Ecdysozoa</taxon>
        <taxon>Arthropoda</taxon>
        <taxon>Hexapoda</taxon>
        <taxon>Insecta</taxon>
        <taxon>Pterygota</taxon>
        <taxon>Neoptera</taxon>
        <taxon>Paraneoptera</taxon>
        <taxon>Hemiptera</taxon>
        <taxon>Auchenorrhyncha</taxon>
        <taxon>Cercopoidea</taxon>
        <taxon>Cercopidae</taxon>
        <taxon>Cercopinae</taxon>
        <taxon>Cosmoscarta</taxon>
    </lineage>
</organism>
<comment type="catalytic activity">
    <reaction evidence="15 16">
        <text>a ubiquinone + NADH + 5 H(+)(in) = a ubiquinol + NAD(+) + 4 H(+)(out)</text>
        <dbReference type="Rhea" id="RHEA:29091"/>
        <dbReference type="Rhea" id="RHEA-COMP:9565"/>
        <dbReference type="Rhea" id="RHEA-COMP:9566"/>
        <dbReference type="ChEBI" id="CHEBI:15378"/>
        <dbReference type="ChEBI" id="CHEBI:16389"/>
        <dbReference type="ChEBI" id="CHEBI:17976"/>
        <dbReference type="ChEBI" id="CHEBI:57540"/>
        <dbReference type="ChEBI" id="CHEBI:57945"/>
        <dbReference type="EC" id="7.1.1.2"/>
    </reaction>
</comment>
<dbReference type="PANTHER" id="PTHR11434:SF0">
    <property type="entry name" value="NADH-UBIQUINONE OXIDOREDUCTASE CHAIN 4L"/>
    <property type="match status" value="1"/>
</dbReference>
<sequence>MVFLSVYLYMYTIGLLTLCLMRKHFLSCLLSLEFIILSLFLVFYFFLINFDYEFYLVLIFLTFSVCEGALGLSVLVSLIRSHGNDYLNSFSLILC</sequence>
<accession>A0A0U1YLK3</accession>
<dbReference type="EC" id="7.1.1.2" evidence="3 16"/>
<dbReference type="GO" id="GO:0042773">
    <property type="term" value="P:ATP synthesis coupled electron transport"/>
    <property type="evidence" value="ECO:0007669"/>
    <property type="project" value="UniProtKB-UniRule"/>
</dbReference>
<evidence type="ECO:0000256" key="4">
    <source>
        <dbReference type="ARBA" id="ARBA00016612"/>
    </source>
</evidence>
<keyword evidence="9 16" id="KW-0249">Electron transport</keyword>
<evidence type="ECO:0000256" key="12">
    <source>
        <dbReference type="ARBA" id="ARBA00023075"/>
    </source>
</evidence>
<dbReference type="GO" id="GO:0030964">
    <property type="term" value="C:NADH dehydrogenase complex"/>
    <property type="evidence" value="ECO:0007669"/>
    <property type="project" value="TreeGrafter"/>
</dbReference>
<dbReference type="GO" id="GO:0008137">
    <property type="term" value="F:NADH dehydrogenase (ubiquinone) activity"/>
    <property type="evidence" value="ECO:0007669"/>
    <property type="project" value="UniProtKB-EC"/>
</dbReference>
<dbReference type="Pfam" id="PF00420">
    <property type="entry name" value="Oxidored_q2"/>
    <property type="match status" value="1"/>
</dbReference>
<evidence type="ECO:0000313" key="17">
    <source>
        <dbReference type="EMBL" id="AJE26417.1"/>
    </source>
</evidence>
<evidence type="ECO:0000256" key="6">
    <source>
        <dbReference type="ARBA" id="ARBA00022660"/>
    </source>
</evidence>
<dbReference type="PANTHER" id="PTHR11434">
    <property type="entry name" value="NADH-UBIQUINONE OXIDOREDUCTASE SUBUNIT ND4L"/>
    <property type="match status" value="1"/>
</dbReference>
<dbReference type="GO" id="GO:0005743">
    <property type="term" value="C:mitochondrial inner membrane"/>
    <property type="evidence" value="ECO:0007669"/>
    <property type="project" value="UniProtKB-SubCell"/>
</dbReference>
<dbReference type="EMBL" id="KP064511">
    <property type="protein sequence ID" value="AJE26417.1"/>
    <property type="molecule type" value="Genomic_DNA"/>
</dbReference>
<reference evidence="17" key="1">
    <citation type="journal article" date="2014" name="Mitochondrial DNA">
        <title>The complete mitochondrial genome of Cosmoscarata bispecularis (Hemiptera, Cicadomorpha, Cercopoidea, Cercopidae).</title>
        <authorList>
            <person name="Yang H."/>
            <person name="Liu J."/>
            <person name="Liang A."/>
        </authorList>
    </citation>
    <scope>NUCLEOTIDE SEQUENCE</scope>
</reference>
<evidence type="ECO:0000256" key="13">
    <source>
        <dbReference type="ARBA" id="ARBA00023128"/>
    </source>
</evidence>
<evidence type="ECO:0000256" key="15">
    <source>
        <dbReference type="ARBA" id="ARBA00049551"/>
    </source>
</evidence>
<keyword evidence="13 16" id="KW-0496">Mitochondrion</keyword>
<keyword evidence="11 16" id="KW-0520">NAD</keyword>
<evidence type="ECO:0000256" key="7">
    <source>
        <dbReference type="ARBA" id="ARBA00022692"/>
    </source>
</evidence>
<dbReference type="AlphaFoldDB" id="A0A0U1YLK3"/>
<feature type="transmembrane region" description="Helical" evidence="16">
    <location>
        <begin position="54"/>
        <end position="79"/>
    </location>
</feature>
<keyword evidence="8 16" id="KW-1278">Translocase</keyword>
<evidence type="ECO:0000256" key="16">
    <source>
        <dbReference type="RuleBase" id="RU004419"/>
    </source>
</evidence>
<dbReference type="Gene3D" id="1.10.287.3510">
    <property type="match status" value="1"/>
</dbReference>
<keyword evidence="14 16" id="KW-0472">Membrane</keyword>
<feature type="transmembrane region" description="Helical" evidence="16">
    <location>
        <begin position="6"/>
        <end position="21"/>
    </location>
</feature>
<keyword evidence="7 16" id="KW-0812">Transmembrane</keyword>
<keyword evidence="12 16" id="KW-0830">Ubiquinone</keyword>
<comment type="function">
    <text evidence="16">Core subunit of the mitochondrial membrane respiratory chain NADH dehydrogenase (Complex I) which catalyzes electron transfer from NADH through the respiratory chain, using ubiquinone as an electron acceptor.</text>
</comment>
<comment type="similarity">
    <text evidence="2 16">Belongs to the complex I subunit 4L family.</text>
</comment>
<keyword evidence="10 16" id="KW-1133">Transmembrane helix</keyword>
<evidence type="ECO:0000256" key="3">
    <source>
        <dbReference type="ARBA" id="ARBA00012944"/>
    </source>
</evidence>
<evidence type="ECO:0000256" key="1">
    <source>
        <dbReference type="ARBA" id="ARBA00004225"/>
    </source>
</evidence>
<proteinExistence type="inferred from homology"/>
<evidence type="ECO:0000256" key="14">
    <source>
        <dbReference type="ARBA" id="ARBA00023136"/>
    </source>
</evidence>
<dbReference type="InterPro" id="IPR039428">
    <property type="entry name" value="NUOK/Mnh_C1-like"/>
</dbReference>
<feature type="transmembrane region" description="Helical" evidence="16">
    <location>
        <begin position="28"/>
        <end position="48"/>
    </location>
</feature>
<evidence type="ECO:0000256" key="9">
    <source>
        <dbReference type="ARBA" id="ARBA00022982"/>
    </source>
</evidence>
<keyword evidence="6 16" id="KW-0679">Respiratory chain</keyword>
<keyword evidence="16" id="KW-0999">Mitochondrion inner membrane</keyword>
<geneLocation type="mitochondrion" evidence="17"/>
<dbReference type="GO" id="GO:0016651">
    <property type="term" value="F:oxidoreductase activity, acting on NAD(P)H"/>
    <property type="evidence" value="ECO:0007669"/>
    <property type="project" value="InterPro"/>
</dbReference>
<evidence type="ECO:0000256" key="11">
    <source>
        <dbReference type="ARBA" id="ARBA00023027"/>
    </source>
</evidence>
<comment type="subcellular location">
    <subcellularLocation>
        <location evidence="16">Mitochondrion inner membrane</location>
        <topology evidence="16">Multi-pass membrane protein</topology>
    </subcellularLocation>
    <subcellularLocation>
        <location evidence="1">Mitochondrion membrane</location>
        <topology evidence="1">Multi-pass membrane protein</topology>
    </subcellularLocation>
</comment>
<evidence type="ECO:0000256" key="5">
    <source>
        <dbReference type="ARBA" id="ARBA00022448"/>
    </source>
</evidence>
<evidence type="ECO:0000256" key="2">
    <source>
        <dbReference type="ARBA" id="ARBA00010519"/>
    </source>
</evidence>
<dbReference type="InterPro" id="IPR001133">
    <property type="entry name" value="NADH_UbQ_OxRdtase_chain4L/K"/>
</dbReference>
<protein>
    <recommendedName>
        <fullName evidence="4 16">NADH-ubiquinone oxidoreductase chain 4L</fullName>
        <ecNumber evidence="3 16">7.1.1.2</ecNumber>
    </recommendedName>
</protein>
<reference evidence="17" key="2">
    <citation type="submission" date="2014-10" db="EMBL/GenBank/DDBJ databases">
        <authorList>
            <person name="Seo M.-J."/>
            <person name="Seok Y.J."/>
            <person name="Cha I.-T."/>
        </authorList>
    </citation>
    <scope>NUCLEOTIDE SEQUENCE</scope>
</reference>
<evidence type="ECO:0000256" key="10">
    <source>
        <dbReference type="ARBA" id="ARBA00022989"/>
    </source>
</evidence>
<keyword evidence="5 16" id="KW-0813">Transport</keyword>